<evidence type="ECO:0000313" key="4">
    <source>
        <dbReference type="Proteomes" id="UP001107558"/>
    </source>
</evidence>
<reference evidence="3" key="1">
    <citation type="submission" date="2021-03" db="EMBL/GenBank/DDBJ databases">
        <title>Chromosome level genome of the anhydrobiotic midge Polypedilum vanderplanki.</title>
        <authorList>
            <person name="Yoshida Y."/>
            <person name="Kikawada T."/>
            <person name="Gusev O."/>
        </authorList>
    </citation>
    <scope>NUCLEOTIDE SEQUENCE</scope>
    <source>
        <strain evidence="3">NIAS01</strain>
        <tissue evidence="3">Whole body or cell culture</tissue>
    </source>
</reference>
<dbReference type="EMBL" id="JADBJN010000003">
    <property type="protein sequence ID" value="KAG5670032.1"/>
    <property type="molecule type" value="Genomic_DNA"/>
</dbReference>
<proteinExistence type="predicted"/>
<feature type="compositionally biased region" description="Pro residues" evidence="1">
    <location>
        <begin position="122"/>
        <end position="132"/>
    </location>
</feature>
<accession>A0A9J6BJZ3</accession>
<dbReference type="AlphaFoldDB" id="A0A9J6BJZ3"/>
<sequence length="378" mass="43702">MKYTILLALFICAVNTQEQEDEKPQIEEAALFMPNMYMNQMQRMGYQASRMPAPPQQAIEYYSQMSDEDFPVDYNLACSNSCGCRTYCVVMWWIPCNCMCPPPCPPTTTQATNRFPVTEFPPQQPPRFPPRQPTTQAPRWPQPEPINPPSWNNGWPQQPNWNNDPHNPNNFPTHRPIERTPSPCSTPAPIWNQRPPIWNPNPEPWDPNNPKNHLTHPPLTTTQRPSVWWPQQPQVPQWPQPEPEIPWWQQPQPQPLPEPNVPWWQQPQPQPIQPIQPLPQPIQPLPQPLPDLLPPNWQRPQPEPIVPDFPHWNQPPITDWAPPREDDGPCDNNCSCTPCTIIWICPVQCSSACCASRRFNEIENAEKADAQNEAQRAL</sequence>
<evidence type="ECO:0000256" key="2">
    <source>
        <dbReference type="SAM" id="SignalP"/>
    </source>
</evidence>
<comment type="caution">
    <text evidence="3">The sequence shown here is derived from an EMBL/GenBank/DDBJ whole genome shotgun (WGS) entry which is preliminary data.</text>
</comment>
<evidence type="ECO:0000256" key="1">
    <source>
        <dbReference type="SAM" id="MobiDB-lite"/>
    </source>
</evidence>
<dbReference type="Proteomes" id="UP001107558">
    <property type="component" value="Chromosome 3"/>
</dbReference>
<dbReference type="PRINTS" id="PR01217">
    <property type="entry name" value="PRICHEXTENSN"/>
</dbReference>
<feature type="region of interest" description="Disordered" evidence="1">
    <location>
        <begin position="115"/>
        <end position="254"/>
    </location>
</feature>
<keyword evidence="4" id="KW-1185">Reference proteome</keyword>
<organism evidence="3 4">
    <name type="scientific">Polypedilum vanderplanki</name>
    <name type="common">Sleeping chironomid midge</name>
    <dbReference type="NCBI Taxonomy" id="319348"/>
    <lineage>
        <taxon>Eukaryota</taxon>
        <taxon>Metazoa</taxon>
        <taxon>Ecdysozoa</taxon>
        <taxon>Arthropoda</taxon>
        <taxon>Hexapoda</taxon>
        <taxon>Insecta</taxon>
        <taxon>Pterygota</taxon>
        <taxon>Neoptera</taxon>
        <taxon>Endopterygota</taxon>
        <taxon>Diptera</taxon>
        <taxon>Nematocera</taxon>
        <taxon>Chironomoidea</taxon>
        <taxon>Chironomidae</taxon>
        <taxon>Chironominae</taxon>
        <taxon>Polypedilum</taxon>
        <taxon>Polypedilum</taxon>
    </lineage>
</organism>
<protein>
    <submittedName>
        <fullName evidence="3">Uncharacterized protein</fullName>
    </submittedName>
</protein>
<gene>
    <name evidence="3" type="ORF">PVAND_000319</name>
</gene>
<keyword evidence="2" id="KW-0732">Signal</keyword>
<evidence type="ECO:0000313" key="3">
    <source>
        <dbReference type="EMBL" id="KAG5670032.1"/>
    </source>
</evidence>
<feature type="signal peptide" evidence="2">
    <location>
        <begin position="1"/>
        <end position="16"/>
    </location>
</feature>
<feature type="chain" id="PRO_5039890440" evidence="2">
    <location>
        <begin position="17"/>
        <end position="378"/>
    </location>
</feature>
<feature type="compositionally biased region" description="Low complexity" evidence="1">
    <location>
        <begin position="149"/>
        <end position="172"/>
    </location>
</feature>
<feature type="compositionally biased region" description="Low complexity" evidence="1">
    <location>
        <begin position="223"/>
        <end position="235"/>
    </location>
</feature>
<feature type="compositionally biased region" description="Pro residues" evidence="1">
    <location>
        <begin position="197"/>
        <end position="207"/>
    </location>
</feature>
<name>A0A9J6BJZ3_POLVA</name>